<keyword evidence="1" id="KW-0378">Hydrolase</keyword>
<dbReference type="Gene3D" id="3.40.630.40">
    <property type="entry name" value="Zn-dependent exopeptidases"/>
    <property type="match status" value="1"/>
</dbReference>
<dbReference type="SUPFAM" id="SSF53187">
    <property type="entry name" value="Zn-dependent exopeptidases"/>
    <property type="match status" value="1"/>
</dbReference>
<proteinExistence type="predicted"/>
<organism evidence="3 4">
    <name type="scientific">Clostridium estertheticum</name>
    <dbReference type="NCBI Taxonomy" id="238834"/>
    <lineage>
        <taxon>Bacteria</taxon>
        <taxon>Bacillati</taxon>
        <taxon>Bacillota</taxon>
        <taxon>Clostridia</taxon>
        <taxon>Eubacteriales</taxon>
        <taxon>Clostridiaceae</taxon>
        <taxon>Clostridium</taxon>
    </lineage>
</organism>
<dbReference type="SMART" id="SM00646">
    <property type="entry name" value="Ami_3"/>
    <property type="match status" value="1"/>
</dbReference>
<dbReference type="GO" id="GO:0009253">
    <property type="term" value="P:peptidoglycan catabolic process"/>
    <property type="evidence" value="ECO:0007669"/>
    <property type="project" value="InterPro"/>
</dbReference>
<dbReference type="AlphaFoldDB" id="A0AA47EK59"/>
<evidence type="ECO:0000256" key="1">
    <source>
        <dbReference type="ARBA" id="ARBA00022801"/>
    </source>
</evidence>
<evidence type="ECO:0000313" key="3">
    <source>
        <dbReference type="EMBL" id="WAG60108.1"/>
    </source>
</evidence>
<dbReference type="InterPro" id="IPR050695">
    <property type="entry name" value="N-acetylmuramoyl_amidase_3"/>
</dbReference>
<dbReference type="GO" id="GO:0030288">
    <property type="term" value="C:outer membrane-bounded periplasmic space"/>
    <property type="evidence" value="ECO:0007669"/>
    <property type="project" value="TreeGrafter"/>
</dbReference>
<dbReference type="PANTHER" id="PTHR30404:SF0">
    <property type="entry name" value="N-ACETYLMURAMOYL-L-ALANINE AMIDASE AMIC"/>
    <property type="match status" value="1"/>
</dbReference>
<evidence type="ECO:0000259" key="2">
    <source>
        <dbReference type="SMART" id="SM00646"/>
    </source>
</evidence>
<reference evidence="3" key="1">
    <citation type="submission" date="2021-11" db="EMBL/GenBank/DDBJ databases">
        <title>Clostridia strains as spoilage organisms.</title>
        <authorList>
            <person name="Wambui J."/>
            <person name="Stevens M.J.A."/>
            <person name="Stephan R."/>
        </authorList>
    </citation>
    <scope>NUCLEOTIDE SEQUENCE</scope>
    <source>
        <strain evidence="3">CF009</strain>
    </source>
</reference>
<dbReference type="GO" id="GO:0008745">
    <property type="term" value="F:N-acetylmuramoyl-L-alanine amidase activity"/>
    <property type="evidence" value="ECO:0007669"/>
    <property type="project" value="InterPro"/>
</dbReference>
<dbReference type="RefSeq" id="WP_253200206.1">
    <property type="nucleotide sequence ID" value="NZ_CP086239.1"/>
</dbReference>
<dbReference type="CDD" id="cd02696">
    <property type="entry name" value="MurNAc-LAA"/>
    <property type="match status" value="1"/>
</dbReference>
<sequence>MIKIKKILLAFMCLVIIGGVLYKVNYVKKEHEKSVQAIKTNEQNKKLNKIANEKLLAKAKKVKEAEAVKDDKALLKINKNKEILKKQKDLDKNLAKVVVIDPGHASITSFEQEKQAPGSTIMKIKEPGGAEGINTKMPEYVVNMAVAVRLKVLLSKKGYTVIMTKTENKQMLGNIARAKVGNDSKANLVIRIHADSNDNSSVSGASMLVPTDTKNTDPIYKLSKQYGEVVFRNLINDVGMNDRGVVERDDMTGFNWSKVPVILVEMGFLSNSSEERLLITESYQDKLAKGLADGIDAALK</sequence>
<evidence type="ECO:0000313" key="4">
    <source>
        <dbReference type="Proteomes" id="UP001164733"/>
    </source>
</evidence>
<gene>
    <name evidence="3" type="ORF">LL038_21620</name>
</gene>
<dbReference type="EMBL" id="CP086239">
    <property type="protein sequence ID" value="WAG60108.1"/>
    <property type="molecule type" value="Genomic_DNA"/>
</dbReference>
<name>A0AA47EK59_9CLOT</name>
<dbReference type="InterPro" id="IPR002508">
    <property type="entry name" value="MurNAc-LAA_cat"/>
</dbReference>
<dbReference type="Pfam" id="PF01520">
    <property type="entry name" value="Amidase_3"/>
    <property type="match status" value="1"/>
</dbReference>
<dbReference type="Proteomes" id="UP001164733">
    <property type="component" value="Chromosome"/>
</dbReference>
<feature type="domain" description="MurNAc-LAA" evidence="2">
    <location>
        <begin position="178"/>
        <end position="296"/>
    </location>
</feature>
<protein>
    <submittedName>
        <fullName evidence="3">N-acetylmuramoyl-L-alanine amidase</fullName>
    </submittedName>
</protein>
<accession>A0AA47EK59</accession>
<dbReference type="PANTHER" id="PTHR30404">
    <property type="entry name" value="N-ACETYLMURAMOYL-L-ALANINE AMIDASE"/>
    <property type="match status" value="1"/>
</dbReference>